<feature type="compositionally biased region" description="Low complexity" evidence="3">
    <location>
        <begin position="13"/>
        <end position="22"/>
    </location>
</feature>
<reference evidence="5" key="1">
    <citation type="journal article" date="2019" name="Int. J. Syst. Evol. Microbiol.">
        <title>The Global Catalogue of Microorganisms (GCM) 10K type strain sequencing project: providing services to taxonomists for standard genome sequencing and annotation.</title>
        <authorList>
            <consortium name="The Broad Institute Genomics Platform"/>
            <consortium name="The Broad Institute Genome Sequencing Center for Infectious Disease"/>
            <person name="Wu L."/>
            <person name="Ma J."/>
        </authorList>
    </citation>
    <scope>NUCLEOTIDE SEQUENCE [LARGE SCALE GENOMIC DNA]</scope>
    <source>
        <strain evidence="5">CGMCC 1.12286</strain>
    </source>
</reference>
<evidence type="ECO:0000256" key="1">
    <source>
        <dbReference type="ARBA" id="ARBA00010577"/>
    </source>
</evidence>
<keyword evidence="2" id="KW-1005">Bacterial flagellum biogenesis</keyword>
<dbReference type="InterPro" id="IPR005648">
    <property type="entry name" value="FlgD"/>
</dbReference>
<accession>A0ABW4JE79</accession>
<evidence type="ECO:0000313" key="5">
    <source>
        <dbReference type="Proteomes" id="UP001597079"/>
    </source>
</evidence>
<dbReference type="Pfam" id="PF03963">
    <property type="entry name" value="FlgD"/>
    <property type="match status" value="1"/>
</dbReference>
<name>A0ABW4JE79_9BACL</name>
<evidence type="ECO:0000256" key="3">
    <source>
        <dbReference type="SAM" id="MobiDB-lite"/>
    </source>
</evidence>
<feature type="region of interest" description="Disordered" evidence="3">
    <location>
        <begin position="1"/>
        <end position="36"/>
    </location>
</feature>
<organism evidence="4 5">
    <name type="scientific">Alicyclobacillus fodiniaquatilis</name>
    <dbReference type="NCBI Taxonomy" id="1661150"/>
    <lineage>
        <taxon>Bacteria</taxon>
        <taxon>Bacillati</taxon>
        <taxon>Bacillota</taxon>
        <taxon>Bacilli</taxon>
        <taxon>Bacillales</taxon>
        <taxon>Alicyclobacillaceae</taxon>
        <taxon>Alicyclobacillus</taxon>
    </lineage>
</organism>
<keyword evidence="4" id="KW-0966">Cell projection</keyword>
<comment type="similarity">
    <text evidence="1">Belongs to the FlgD family.</text>
</comment>
<keyword evidence="4" id="KW-0282">Flagellum</keyword>
<protein>
    <submittedName>
        <fullName evidence="4">Flagellar hook capping FlgD N-terminal domain-containing protein</fullName>
    </submittedName>
</protein>
<keyword evidence="5" id="KW-1185">Reference proteome</keyword>
<keyword evidence="4" id="KW-0969">Cilium</keyword>
<feature type="compositionally biased region" description="Polar residues" evidence="3">
    <location>
        <begin position="1"/>
        <end position="12"/>
    </location>
</feature>
<comment type="caution">
    <text evidence="4">The sequence shown here is derived from an EMBL/GenBank/DDBJ whole genome shotgun (WGS) entry which is preliminary data.</text>
</comment>
<gene>
    <name evidence="4" type="ORF">ACFSB2_08295</name>
</gene>
<dbReference type="EMBL" id="JBHUCX010000020">
    <property type="protein sequence ID" value="MFD1674699.1"/>
    <property type="molecule type" value="Genomic_DNA"/>
</dbReference>
<dbReference type="Proteomes" id="UP001597079">
    <property type="component" value="Unassembled WGS sequence"/>
</dbReference>
<evidence type="ECO:0000256" key="2">
    <source>
        <dbReference type="ARBA" id="ARBA00022795"/>
    </source>
</evidence>
<sequence>MTTPITSSAGTVTNTQNTQNTQDPSSNPNDTLGEDSFLQLLVAQMQNQDPLGQSQDPTQFIGELAQFSSLEQMTDIANDESQLISTVQTLGGISVMSMASQMIGKQVTVDDGNGGTVTGQVSGVKFDQGSAQVTVNGTDYPLMQVEEMS</sequence>
<dbReference type="RefSeq" id="WP_377942554.1">
    <property type="nucleotide sequence ID" value="NZ_JBHUCX010000020.1"/>
</dbReference>
<evidence type="ECO:0000313" key="4">
    <source>
        <dbReference type="EMBL" id="MFD1674699.1"/>
    </source>
</evidence>
<proteinExistence type="inferred from homology"/>